<keyword evidence="6" id="KW-1185">Reference proteome</keyword>
<dbReference type="Pfam" id="PF00010">
    <property type="entry name" value="HLH"/>
    <property type="match status" value="1"/>
</dbReference>
<feature type="region of interest" description="Disordered" evidence="2">
    <location>
        <begin position="189"/>
        <end position="223"/>
    </location>
</feature>
<dbReference type="InterPro" id="IPR011598">
    <property type="entry name" value="bHLH_dom"/>
</dbReference>
<dbReference type="OrthoDB" id="2133190at2759"/>
<keyword evidence="3" id="KW-0812">Transmembrane</keyword>
<evidence type="ECO:0000256" key="1">
    <source>
        <dbReference type="SAM" id="Coils"/>
    </source>
</evidence>
<feature type="region of interest" description="Disordered" evidence="2">
    <location>
        <begin position="243"/>
        <end position="279"/>
    </location>
</feature>
<comment type="caution">
    <text evidence="5">The sequence shown here is derived from an EMBL/GenBank/DDBJ whole genome shotgun (WGS) entry which is preliminary data.</text>
</comment>
<dbReference type="AlphaFoldDB" id="A0A8H7BS20"/>
<feature type="compositionally biased region" description="Low complexity" evidence="2">
    <location>
        <begin position="203"/>
        <end position="220"/>
    </location>
</feature>
<evidence type="ECO:0000256" key="3">
    <source>
        <dbReference type="SAM" id="Phobius"/>
    </source>
</evidence>
<dbReference type="EMBL" id="JABAYA010000032">
    <property type="protein sequence ID" value="KAF7728746.1"/>
    <property type="molecule type" value="Genomic_DNA"/>
</dbReference>
<dbReference type="SMART" id="SM00353">
    <property type="entry name" value="HLH"/>
    <property type="match status" value="1"/>
</dbReference>
<dbReference type="InterPro" id="IPR052099">
    <property type="entry name" value="Regulatory_TF_Diverse"/>
</dbReference>
<sequence>MLQDISELGFDSYLNATSANMQNEQSTQHDILCHGNLSPTGQHQQQSEQRLSSQPTSPLPSFEINAPEAPRFRYPSNISDCLLQGSTDFGLLDWDLNPSPNHSPHTVATDYTSSSHSPASVMLSPPFPSSNFSGQSMAYPLASPFDPPQHIRDEARKALAGYQYEPPSRTQNMSFSDFHSFNGNMPGIAIPATPIRESPPSHPSLSPSGSTSSSSLTSPLMPDQPLTAAFATIDQWQPGIKVKLEPNQDGSTSDHETRHWRKSKRTSYDSSPGRSLEPGLQLKKVAHNAIERRYRNNINDRIRDLKNVVPALYKAKIKEKGQHDDDDDDSSSDSEEIVDGVEVAKKLNKATILRKATEYITFLKHNNELADRENQILQQILAQMPGGLKVLGRFQAQKREFEKAEQERLARERKEATERERAERQRVLRERAAQRAALAQLIPKPERRPYRRRAKKQTTTKKTEDENGNHMFMAMFMCLVFFAAPTSVSSSDRPTHPHHVGRAFAYGNETMAASSRSLLTYASSLNLWSLGLYTLYTIGIIYICLLPLLLGWLRPRRLTKQKKCLGHHHYAPEVAQAWHQLYNSLSDLVPSEPVTHTFGLAYEIVHDLLVILTPRFLSGRNMVSQDDLSYAGAWVRKCELECLGGNPKESRLHMLRSCVGMFAQIKQLENDERHPTFFKPRTVARIFSVAAIQLELSLPSFLAGPLVRFCWRRVVSAVGQYKALAEHQEAPDHWLIQNKDMNNDWLESESHRQILSMVAARNNFIAPTPLNCSNAFYSFALPYLTSPLDWIVYWQTLSQLQQSWLKLLDNNALKSVENVFSTSQLPPVVVTPVDQMVAWWVHLGLALQKEDGDGDNAMEKHLAYLTDPKFGHHHPSSILLQRHRAATCNVLKAMVEFQKNGDPAHYLELALQDRRSSVECVRQIASVPAANLEASVLVLSSLAVNLLAFITIADHRFSRSVLAPQAAARYLGELRDQLAHDLALPLTKGLSPRCRKHIQSYISQADDALSM</sequence>
<proteinExistence type="predicted"/>
<dbReference type="Gene3D" id="4.10.280.10">
    <property type="entry name" value="Helix-loop-helix DNA-binding domain"/>
    <property type="match status" value="1"/>
</dbReference>
<keyword evidence="3" id="KW-1133">Transmembrane helix</keyword>
<feature type="transmembrane region" description="Helical" evidence="3">
    <location>
        <begin position="533"/>
        <end position="553"/>
    </location>
</feature>
<dbReference type="GO" id="GO:0046983">
    <property type="term" value="F:protein dimerization activity"/>
    <property type="evidence" value="ECO:0007669"/>
    <property type="project" value="InterPro"/>
</dbReference>
<feature type="region of interest" description="Disordered" evidence="2">
    <location>
        <begin position="440"/>
        <end position="466"/>
    </location>
</feature>
<dbReference type="PANTHER" id="PTHR47336:SF2">
    <property type="entry name" value="TRANSCRIPTION FACTOR HMS1-RELATED"/>
    <property type="match status" value="1"/>
</dbReference>
<feature type="region of interest" description="Disordered" evidence="2">
    <location>
        <begin position="32"/>
        <end position="65"/>
    </location>
</feature>
<dbReference type="Proteomes" id="UP000605846">
    <property type="component" value="Unassembled WGS sequence"/>
</dbReference>
<name>A0A8H7BS20_9FUNG</name>
<feature type="region of interest" description="Disordered" evidence="2">
    <location>
        <begin position="317"/>
        <end position="337"/>
    </location>
</feature>
<organism evidence="5 6">
    <name type="scientific">Apophysomyces ossiformis</name>
    <dbReference type="NCBI Taxonomy" id="679940"/>
    <lineage>
        <taxon>Eukaryota</taxon>
        <taxon>Fungi</taxon>
        <taxon>Fungi incertae sedis</taxon>
        <taxon>Mucoromycota</taxon>
        <taxon>Mucoromycotina</taxon>
        <taxon>Mucoromycetes</taxon>
        <taxon>Mucorales</taxon>
        <taxon>Mucorineae</taxon>
        <taxon>Mucoraceae</taxon>
        <taxon>Apophysomyces</taxon>
    </lineage>
</organism>
<dbReference type="PANTHER" id="PTHR47336">
    <property type="entry name" value="TRANSCRIPTION FACTOR HMS1-RELATED"/>
    <property type="match status" value="1"/>
</dbReference>
<evidence type="ECO:0000256" key="2">
    <source>
        <dbReference type="SAM" id="MobiDB-lite"/>
    </source>
</evidence>
<gene>
    <name evidence="5" type="ORF">EC973_005584</name>
</gene>
<keyword evidence="3" id="KW-0472">Membrane</keyword>
<feature type="domain" description="BHLH" evidence="4">
    <location>
        <begin position="282"/>
        <end position="363"/>
    </location>
</feature>
<evidence type="ECO:0000313" key="5">
    <source>
        <dbReference type="EMBL" id="KAF7728746.1"/>
    </source>
</evidence>
<feature type="coiled-coil region" evidence="1">
    <location>
        <begin position="399"/>
        <end position="426"/>
    </location>
</feature>
<dbReference type="SUPFAM" id="SSF47459">
    <property type="entry name" value="HLH, helix-loop-helix DNA-binding domain"/>
    <property type="match status" value="1"/>
</dbReference>
<feature type="compositionally biased region" description="Polar residues" evidence="2">
    <location>
        <begin position="37"/>
        <end position="56"/>
    </location>
</feature>
<feature type="compositionally biased region" description="Acidic residues" evidence="2">
    <location>
        <begin position="324"/>
        <end position="337"/>
    </location>
</feature>
<dbReference type="InterPro" id="IPR036638">
    <property type="entry name" value="HLH_DNA-bd_sf"/>
</dbReference>
<feature type="compositionally biased region" description="Basic residues" evidence="2">
    <location>
        <begin position="449"/>
        <end position="459"/>
    </location>
</feature>
<accession>A0A8H7BS20</accession>
<protein>
    <recommendedName>
        <fullName evidence="4">BHLH domain-containing protein</fullName>
    </recommendedName>
</protein>
<evidence type="ECO:0000259" key="4">
    <source>
        <dbReference type="PROSITE" id="PS50888"/>
    </source>
</evidence>
<dbReference type="PROSITE" id="PS50888">
    <property type="entry name" value="BHLH"/>
    <property type="match status" value="1"/>
</dbReference>
<feature type="compositionally biased region" description="Basic and acidic residues" evidence="2">
    <location>
        <begin position="243"/>
        <end position="257"/>
    </location>
</feature>
<keyword evidence="1" id="KW-0175">Coiled coil</keyword>
<evidence type="ECO:0000313" key="6">
    <source>
        <dbReference type="Proteomes" id="UP000605846"/>
    </source>
</evidence>
<reference evidence="5" key="1">
    <citation type="submission" date="2020-01" db="EMBL/GenBank/DDBJ databases">
        <title>Genome Sequencing of Three Apophysomyces-Like Fungal Strains Confirms a Novel Fungal Genus in the Mucoromycota with divergent Burkholderia-like Endosymbiotic Bacteria.</title>
        <authorList>
            <person name="Stajich J.E."/>
            <person name="Macias A.M."/>
            <person name="Carter-House D."/>
            <person name="Lovett B."/>
            <person name="Kasson L.R."/>
            <person name="Berry K."/>
            <person name="Grigoriev I."/>
            <person name="Chang Y."/>
            <person name="Spatafora J."/>
            <person name="Kasson M.T."/>
        </authorList>
    </citation>
    <scope>NUCLEOTIDE SEQUENCE</scope>
    <source>
        <strain evidence="5">NRRL A-21654</strain>
    </source>
</reference>